<dbReference type="PANTHER" id="PTHR24006:SF702">
    <property type="entry name" value="UBIQUITIN CARBOXYL-TERMINAL HYDROLASE 47"/>
    <property type="match status" value="1"/>
</dbReference>
<gene>
    <name evidence="2" type="ORF">BpHYR1_028169</name>
</gene>
<dbReference type="AlphaFoldDB" id="A0A3M7Q8A1"/>
<organism evidence="2 3">
    <name type="scientific">Brachionus plicatilis</name>
    <name type="common">Marine rotifer</name>
    <name type="synonym">Brachionus muelleri</name>
    <dbReference type="NCBI Taxonomy" id="10195"/>
    <lineage>
        <taxon>Eukaryota</taxon>
        <taxon>Metazoa</taxon>
        <taxon>Spiralia</taxon>
        <taxon>Gnathifera</taxon>
        <taxon>Rotifera</taxon>
        <taxon>Eurotatoria</taxon>
        <taxon>Monogononta</taxon>
        <taxon>Pseudotrocha</taxon>
        <taxon>Ploima</taxon>
        <taxon>Brachionidae</taxon>
        <taxon>Brachionus</taxon>
    </lineage>
</organism>
<dbReference type="Gene3D" id="3.90.70.10">
    <property type="entry name" value="Cysteine proteinases"/>
    <property type="match status" value="1"/>
</dbReference>
<comment type="caution">
    <text evidence="2">The sequence shown here is derived from an EMBL/GenBank/DDBJ whole genome shotgun (WGS) entry which is preliminary data.</text>
</comment>
<accession>A0A3M7Q8A1</accession>
<dbReference type="InterPro" id="IPR038765">
    <property type="entry name" value="Papain-like_cys_pep_sf"/>
</dbReference>
<evidence type="ECO:0000313" key="3">
    <source>
        <dbReference type="Proteomes" id="UP000276133"/>
    </source>
</evidence>
<evidence type="ECO:0000313" key="2">
    <source>
        <dbReference type="EMBL" id="RNA07479.1"/>
    </source>
</evidence>
<dbReference type="GO" id="GO:0005829">
    <property type="term" value="C:cytosol"/>
    <property type="evidence" value="ECO:0007669"/>
    <property type="project" value="TreeGrafter"/>
</dbReference>
<protein>
    <submittedName>
        <fullName evidence="2">Ubiquitin carboxyl-terminal hydrolase 64E isoform X2</fullName>
        <ecNumber evidence="2">3.4.19.12</ecNumber>
    </submittedName>
</protein>
<dbReference type="EC" id="3.4.19.12" evidence="2"/>
<proteinExistence type="predicted"/>
<dbReference type="PANTHER" id="PTHR24006">
    <property type="entry name" value="UBIQUITIN CARBOXYL-TERMINAL HYDROLASE"/>
    <property type="match status" value="1"/>
</dbReference>
<dbReference type="InterPro" id="IPR001394">
    <property type="entry name" value="Peptidase_C19_UCH"/>
</dbReference>
<dbReference type="SUPFAM" id="SSF54001">
    <property type="entry name" value="Cysteine proteinases"/>
    <property type="match status" value="1"/>
</dbReference>
<dbReference type="InterPro" id="IPR050164">
    <property type="entry name" value="Peptidase_C19"/>
</dbReference>
<dbReference type="Pfam" id="PF00443">
    <property type="entry name" value="UCH"/>
    <property type="match status" value="1"/>
</dbReference>
<keyword evidence="2" id="KW-0378">Hydrolase</keyword>
<keyword evidence="3" id="KW-1185">Reference proteome</keyword>
<reference evidence="2 3" key="1">
    <citation type="journal article" date="2018" name="Sci. Rep.">
        <title>Genomic signatures of local adaptation to the degree of environmental predictability in rotifers.</title>
        <authorList>
            <person name="Franch-Gras L."/>
            <person name="Hahn C."/>
            <person name="Garcia-Roger E.M."/>
            <person name="Carmona M.J."/>
            <person name="Serra M."/>
            <person name="Gomez A."/>
        </authorList>
    </citation>
    <scope>NUCLEOTIDE SEQUENCE [LARGE SCALE GENOMIC DNA]</scope>
    <source>
        <strain evidence="2">HYR1</strain>
    </source>
</reference>
<dbReference type="GO" id="GO:0005634">
    <property type="term" value="C:nucleus"/>
    <property type="evidence" value="ECO:0007669"/>
    <property type="project" value="TreeGrafter"/>
</dbReference>
<sequence length="90" mass="10795">MKKNIPYQLQRLFLNLQTSKKKSIQTHDLTTSFGWNSEDAFQQHDVQELYRVMFDALEKKMKNTKQETMINELYQGKIKDYVKCLEVSIF</sequence>
<dbReference type="EMBL" id="REGN01007026">
    <property type="protein sequence ID" value="RNA07479.1"/>
    <property type="molecule type" value="Genomic_DNA"/>
</dbReference>
<feature type="domain" description="Peptidase C19 ubiquitin carboxyl-terminal hydrolase" evidence="1">
    <location>
        <begin position="4"/>
        <end position="87"/>
    </location>
</feature>
<dbReference type="GO" id="GO:0016579">
    <property type="term" value="P:protein deubiquitination"/>
    <property type="evidence" value="ECO:0007669"/>
    <property type="project" value="InterPro"/>
</dbReference>
<name>A0A3M7Q8A1_BRAPC</name>
<evidence type="ECO:0000259" key="1">
    <source>
        <dbReference type="Pfam" id="PF00443"/>
    </source>
</evidence>
<dbReference type="OrthoDB" id="289038at2759"/>
<dbReference type="GO" id="GO:0004843">
    <property type="term" value="F:cysteine-type deubiquitinase activity"/>
    <property type="evidence" value="ECO:0007669"/>
    <property type="project" value="UniProtKB-EC"/>
</dbReference>
<dbReference type="Proteomes" id="UP000276133">
    <property type="component" value="Unassembled WGS sequence"/>
</dbReference>
<dbReference type="STRING" id="10195.A0A3M7Q8A1"/>